<sequence>MQLKEKTEYVDLNPDFKPLPKYGHLSTIAPEFEAIKSTVDEALAEIWSAEDVKGLRLRRGNSDAIIPPGGPDRAKEVISEFIRIPARDGHQIELKLYKSPTVQKDATLLLYMHGGGWVMGNHETNGAENVHAASHRNIVVLSVDYRLAPEWKFPHAIHDCYDALLWAKENASKLGIDPEKIIVGGTSAGGNLAAALALEARDNGITGIVGQILNFPAVCHPKFFPAEKYEYGSVIQNAHASILDIFRVEFFVNQYIPNPEPDHKHSPLLAASHKNLPPALINCGGLDPLRDEAFAYAEVLRESGVDVEIHSYQGLPHVFTGVAINLPQVTQFYEIFNNFLSKHAGAPPAS</sequence>
<keyword evidence="1" id="KW-0378">Hydrolase</keyword>
<accession>A0ABR0SHG5</accession>
<dbReference type="Proteomes" id="UP001338125">
    <property type="component" value="Unassembled WGS sequence"/>
</dbReference>
<dbReference type="Gene3D" id="3.40.50.1820">
    <property type="entry name" value="alpha/beta hydrolase"/>
    <property type="match status" value="1"/>
</dbReference>
<dbReference type="PANTHER" id="PTHR48081:SF8">
    <property type="entry name" value="ALPHA_BETA HYDROLASE FOLD-3 DOMAIN-CONTAINING PROTEIN-RELATED"/>
    <property type="match status" value="1"/>
</dbReference>
<name>A0ABR0SHG5_9HYPO</name>
<reference evidence="3 4" key="1">
    <citation type="submission" date="2024-01" db="EMBL/GenBank/DDBJ databases">
        <title>Complete genome of Cladobotryum mycophilum ATHUM6906.</title>
        <authorList>
            <person name="Christinaki A.C."/>
            <person name="Myridakis A.I."/>
            <person name="Kouvelis V.N."/>
        </authorList>
    </citation>
    <scope>NUCLEOTIDE SEQUENCE [LARGE SCALE GENOMIC DNA]</scope>
    <source>
        <strain evidence="3 4">ATHUM6906</strain>
    </source>
</reference>
<dbReference type="SUPFAM" id="SSF53474">
    <property type="entry name" value="alpha/beta-Hydrolases"/>
    <property type="match status" value="1"/>
</dbReference>
<dbReference type="PANTHER" id="PTHR48081">
    <property type="entry name" value="AB HYDROLASE SUPERFAMILY PROTEIN C4A8.06C"/>
    <property type="match status" value="1"/>
</dbReference>
<evidence type="ECO:0000259" key="2">
    <source>
        <dbReference type="Pfam" id="PF07859"/>
    </source>
</evidence>
<evidence type="ECO:0000313" key="4">
    <source>
        <dbReference type="Proteomes" id="UP001338125"/>
    </source>
</evidence>
<evidence type="ECO:0000313" key="3">
    <source>
        <dbReference type="EMBL" id="KAK5991571.1"/>
    </source>
</evidence>
<proteinExistence type="predicted"/>
<protein>
    <submittedName>
        <fullName evidence="3">Esterase LipI</fullName>
    </submittedName>
</protein>
<dbReference type="EMBL" id="JAVFKD010000014">
    <property type="protein sequence ID" value="KAK5991571.1"/>
    <property type="molecule type" value="Genomic_DNA"/>
</dbReference>
<keyword evidence="4" id="KW-1185">Reference proteome</keyword>
<organism evidence="3 4">
    <name type="scientific">Cladobotryum mycophilum</name>
    <dbReference type="NCBI Taxonomy" id="491253"/>
    <lineage>
        <taxon>Eukaryota</taxon>
        <taxon>Fungi</taxon>
        <taxon>Dikarya</taxon>
        <taxon>Ascomycota</taxon>
        <taxon>Pezizomycotina</taxon>
        <taxon>Sordariomycetes</taxon>
        <taxon>Hypocreomycetidae</taxon>
        <taxon>Hypocreales</taxon>
        <taxon>Hypocreaceae</taxon>
        <taxon>Cladobotryum</taxon>
    </lineage>
</organism>
<evidence type="ECO:0000256" key="1">
    <source>
        <dbReference type="ARBA" id="ARBA00022801"/>
    </source>
</evidence>
<dbReference type="Pfam" id="PF07859">
    <property type="entry name" value="Abhydrolase_3"/>
    <property type="match status" value="1"/>
</dbReference>
<dbReference type="InterPro" id="IPR050300">
    <property type="entry name" value="GDXG_lipolytic_enzyme"/>
</dbReference>
<dbReference type="InterPro" id="IPR029058">
    <property type="entry name" value="AB_hydrolase_fold"/>
</dbReference>
<gene>
    <name evidence="3" type="ORF">PT974_09856</name>
</gene>
<feature type="domain" description="Alpha/beta hydrolase fold-3" evidence="2">
    <location>
        <begin position="109"/>
        <end position="320"/>
    </location>
</feature>
<dbReference type="InterPro" id="IPR013094">
    <property type="entry name" value="AB_hydrolase_3"/>
</dbReference>
<comment type="caution">
    <text evidence="3">The sequence shown here is derived from an EMBL/GenBank/DDBJ whole genome shotgun (WGS) entry which is preliminary data.</text>
</comment>